<evidence type="ECO:0000313" key="7">
    <source>
        <dbReference type="EMBL" id="TSH90068.1"/>
    </source>
</evidence>
<name>A0A556AB17_9BURK</name>
<dbReference type="GO" id="GO:0005886">
    <property type="term" value="C:plasma membrane"/>
    <property type="evidence" value="ECO:0007669"/>
    <property type="project" value="UniProtKB-SubCell"/>
</dbReference>
<comment type="subcellular location">
    <subcellularLocation>
        <location evidence="1">Cell inner membrane</location>
    </subcellularLocation>
</comment>
<dbReference type="PIRSF" id="PIRSF026649">
    <property type="entry name" value="MsbB"/>
    <property type="match status" value="1"/>
</dbReference>
<evidence type="ECO:0000256" key="2">
    <source>
        <dbReference type="ARBA" id="ARBA00022475"/>
    </source>
</evidence>
<proteinExistence type="predicted"/>
<gene>
    <name evidence="7" type="ORF">FOZ76_19650</name>
</gene>
<keyword evidence="8" id="KW-1185">Reference proteome</keyword>
<accession>A0A556AB17</accession>
<dbReference type="PANTHER" id="PTHR30606:SF10">
    <property type="entry name" value="PHOSPHATIDYLINOSITOL MANNOSIDE ACYLTRANSFERASE"/>
    <property type="match status" value="1"/>
</dbReference>
<comment type="caution">
    <text evidence="7">The sequence shown here is derived from an EMBL/GenBank/DDBJ whole genome shotgun (WGS) entry which is preliminary data.</text>
</comment>
<evidence type="ECO:0000256" key="5">
    <source>
        <dbReference type="ARBA" id="ARBA00023136"/>
    </source>
</evidence>
<evidence type="ECO:0000256" key="6">
    <source>
        <dbReference type="ARBA" id="ARBA00023315"/>
    </source>
</evidence>
<evidence type="ECO:0000313" key="8">
    <source>
        <dbReference type="Proteomes" id="UP000318405"/>
    </source>
</evidence>
<keyword evidence="4 7" id="KW-0808">Transferase</keyword>
<dbReference type="EMBL" id="VLTJ01000039">
    <property type="protein sequence ID" value="TSH90068.1"/>
    <property type="molecule type" value="Genomic_DNA"/>
</dbReference>
<keyword evidence="3" id="KW-0997">Cell inner membrane</keyword>
<dbReference type="GO" id="GO:0009247">
    <property type="term" value="P:glycolipid biosynthetic process"/>
    <property type="evidence" value="ECO:0007669"/>
    <property type="project" value="UniProtKB-ARBA"/>
</dbReference>
<keyword evidence="6 7" id="KW-0012">Acyltransferase</keyword>
<keyword evidence="2" id="KW-1003">Cell membrane</keyword>
<sequence length="272" mass="29754">MLVFVFRLLSHLPLAWLHAVGRLLGRLVYALPGRYRRRLRAHAAQAGYPDAAFARRAAAETGASMLELPWVWFRTADALARVHSTDDHLIEAARAAGKSILFVTPHLGGFEMSARYATRFAPITVLYRPPRQAALATLIEAARADTLVEIAPASVAGVRQLLRTLRGGGQVGILPDQVPGKGEGAWADFFGRPAYTMTLPARLASSDKVAVIAAACERLPRGRGWRLHLAEVAPPPAGSGEAAAAWINQAMQSMIRRCPQQYLWSYNRYKNP</sequence>
<evidence type="ECO:0000256" key="4">
    <source>
        <dbReference type="ARBA" id="ARBA00022679"/>
    </source>
</evidence>
<dbReference type="CDD" id="cd07984">
    <property type="entry name" value="LPLAT_LABLAT-like"/>
    <property type="match status" value="1"/>
</dbReference>
<evidence type="ECO:0000256" key="3">
    <source>
        <dbReference type="ARBA" id="ARBA00022519"/>
    </source>
</evidence>
<evidence type="ECO:0000256" key="1">
    <source>
        <dbReference type="ARBA" id="ARBA00004533"/>
    </source>
</evidence>
<dbReference type="NCBIfam" id="NF006487">
    <property type="entry name" value="PRK08905.1"/>
    <property type="match status" value="1"/>
</dbReference>
<dbReference type="AlphaFoldDB" id="A0A556AB17"/>
<dbReference type="Pfam" id="PF03279">
    <property type="entry name" value="Lip_A_acyltrans"/>
    <property type="match status" value="1"/>
</dbReference>
<dbReference type="OrthoDB" id="8524027at2"/>
<dbReference type="InterPro" id="IPR004960">
    <property type="entry name" value="LipA_acyltrans"/>
</dbReference>
<dbReference type="GO" id="GO:0016746">
    <property type="term" value="F:acyltransferase activity"/>
    <property type="evidence" value="ECO:0007669"/>
    <property type="project" value="UniProtKB-KW"/>
</dbReference>
<dbReference type="Proteomes" id="UP000318405">
    <property type="component" value="Unassembled WGS sequence"/>
</dbReference>
<dbReference type="PANTHER" id="PTHR30606">
    <property type="entry name" value="LIPID A BIOSYNTHESIS LAUROYL ACYLTRANSFERASE"/>
    <property type="match status" value="1"/>
</dbReference>
<reference evidence="7 8" key="1">
    <citation type="submission" date="2019-07" db="EMBL/GenBank/DDBJ databases">
        <title>Qingshengfaniella alkalisoli gen. nov., sp. nov., isolated from saline soil.</title>
        <authorList>
            <person name="Xu L."/>
            <person name="Huang X.-X."/>
            <person name="Sun J.-Q."/>
        </authorList>
    </citation>
    <scope>NUCLEOTIDE SEQUENCE [LARGE SCALE GENOMIC DNA]</scope>
    <source>
        <strain evidence="7 8">DSM 27279</strain>
    </source>
</reference>
<dbReference type="RefSeq" id="WP_143949982.1">
    <property type="nucleotide sequence ID" value="NZ_BAABMB010000003.1"/>
</dbReference>
<organism evidence="7 8">
    <name type="scientific">Verticiella sediminum</name>
    <dbReference type="NCBI Taxonomy" id="1247510"/>
    <lineage>
        <taxon>Bacteria</taxon>
        <taxon>Pseudomonadati</taxon>
        <taxon>Pseudomonadota</taxon>
        <taxon>Betaproteobacteria</taxon>
        <taxon>Burkholderiales</taxon>
        <taxon>Alcaligenaceae</taxon>
        <taxon>Verticiella</taxon>
    </lineage>
</organism>
<keyword evidence="5" id="KW-0472">Membrane</keyword>
<protein>
    <submittedName>
        <fullName evidence="7">Lysophospholipid acyltransferase family protein</fullName>
    </submittedName>
</protein>